<keyword evidence="7" id="KW-0963">Cytoplasm</keyword>
<dbReference type="PROSITE" id="PS51075">
    <property type="entry name" value="MH1"/>
    <property type="match status" value="1"/>
</dbReference>
<dbReference type="GO" id="GO:0050793">
    <property type="term" value="P:regulation of developmental process"/>
    <property type="evidence" value="ECO:0007669"/>
    <property type="project" value="UniProtKB-ARBA"/>
</dbReference>
<dbReference type="GO" id="GO:0009653">
    <property type="term" value="P:anatomical structure morphogenesis"/>
    <property type="evidence" value="ECO:0007669"/>
    <property type="project" value="TreeGrafter"/>
</dbReference>
<dbReference type="OrthoDB" id="5794312at2759"/>
<dbReference type="InterPro" id="IPR001132">
    <property type="entry name" value="SMAD_dom_Dwarfin-type"/>
</dbReference>
<dbReference type="GO" id="GO:0032924">
    <property type="term" value="P:activin receptor signaling pathway"/>
    <property type="evidence" value="ECO:0007669"/>
    <property type="project" value="TreeGrafter"/>
</dbReference>
<dbReference type="InterPro" id="IPR003619">
    <property type="entry name" value="MAD_homology1_Dwarfin-type"/>
</dbReference>
<dbReference type="AlphaFoldDB" id="A0A9P1I6T7"/>
<feature type="region of interest" description="Disordered" evidence="8">
    <location>
        <begin position="203"/>
        <end position="296"/>
    </location>
</feature>
<comment type="subcellular location">
    <subcellularLocation>
        <location evidence="7">Cytoplasm</location>
    </subcellularLocation>
    <subcellularLocation>
        <location evidence="7">Nucleus</location>
    </subcellularLocation>
</comment>
<evidence type="ECO:0000256" key="5">
    <source>
        <dbReference type="ARBA" id="ARBA00023163"/>
    </source>
</evidence>
<feature type="compositionally biased region" description="Polar residues" evidence="8">
    <location>
        <begin position="227"/>
        <end position="241"/>
    </location>
</feature>
<evidence type="ECO:0000259" key="9">
    <source>
        <dbReference type="PROSITE" id="PS51075"/>
    </source>
</evidence>
<evidence type="ECO:0000256" key="7">
    <source>
        <dbReference type="RuleBase" id="RU361195"/>
    </source>
</evidence>
<dbReference type="EMBL" id="CANHGI010000001">
    <property type="protein sequence ID" value="CAI5439091.1"/>
    <property type="molecule type" value="Genomic_DNA"/>
</dbReference>
<dbReference type="GO" id="GO:0070411">
    <property type="term" value="F:I-SMAD binding"/>
    <property type="evidence" value="ECO:0007669"/>
    <property type="project" value="TreeGrafter"/>
</dbReference>
<gene>
    <name evidence="11" type="ORF">CAMP_LOCUS1728</name>
</gene>
<evidence type="ECO:0008006" key="13">
    <source>
        <dbReference type="Google" id="ProtNLM"/>
    </source>
</evidence>
<dbReference type="GO" id="GO:0005737">
    <property type="term" value="C:cytoplasm"/>
    <property type="evidence" value="ECO:0007669"/>
    <property type="project" value="UniProtKB-SubCell"/>
</dbReference>
<dbReference type="GO" id="GO:0045944">
    <property type="term" value="P:positive regulation of transcription by RNA polymerase II"/>
    <property type="evidence" value="ECO:0007669"/>
    <property type="project" value="TreeGrafter"/>
</dbReference>
<dbReference type="SMART" id="SM00524">
    <property type="entry name" value="DWB"/>
    <property type="match status" value="1"/>
</dbReference>
<dbReference type="SMART" id="SM00523">
    <property type="entry name" value="DWA"/>
    <property type="match status" value="1"/>
</dbReference>
<dbReference type="PANTHER" id="PTHR13703">
    <property type="entry name" value="SMAD"/>
    <property type="match status" value="1"/>
</dbReference>
<evidence type="ECO:0000256" key="3">
    <source>
        <dbReference type="ARBA" id="ARBA00022833"/>
    </source>
</evidence>
<dbReference type="GO" id="GO:0009791">
    <property type="term" value="P:post-embryonic development"/>
    <property type="evidence" value="ECO:0007669"/>
    <property type="project" value="UniProtKB-ARBA"/>
</dbReference>
<evidence type="ECO:0000256" key="8">
    <source>
        <dbReference type="SAM" id="MobiDB-lite"/>
    </source>
</evidence>
<dbReference type="Pfam" id="PF03166">
    <property type="entry name" value="MH2"/>
    <property type="match status" value="1"/>
</dbReference>
<dbReference type="GO" id="GO:0071144">
    <property type="term" value="C:heteromeric SMAD protein complex"/>
    <property type="evidence" value="ECO:0007669"/>
    <property type="project" value="TreeGrafter"/>
</dbReference>
<comment type="similarity">
    <text evidence="1 7">Belongs to the dwarfin/SMAD family.</text>
</comment>
<feature type="domain" description="MH1" evidence="9">
    <location>
        <begin position="16"/>
        <end position="137"/>
    </location>
</feature>
<dbReference type="GO" id="GO:0000981">
    <property type="term" value="F:DNA-binding transcription factor activity, RNA polymerase II-specific"/>
    <property type="evidence" value="ECO:0007669"/>
    <property type="project" value="TreeGrafter"/>
</dbReference>
<dbReference type="InterPro" id="IPR036578">
    <property type="entry name" value="SMAD_MH1_sf"/>
</dbReference>
<organism evidence="11 12">
    <name type="scientific">Caenorhabditis angaria</name>
    <dbReference type="NCBI Taxonomy" id="860376"/>
    <lineage>
        <taxon>Eukaryota</taxon>
        <taxon>Metazoa</taxon>
        <taxon>Ecdysozoa</taxon>
        <taxon>Nematoda</taxon>
        <taxon>Chromadorea</taxon>
        <taxon>Rhabditida</taxon>
        <taxon>Rhabditina</taxon>
        <taxon>Rhabditomorpha</taxon>
        <taxon>Rhabditoidea</taxon>
        <taxon>Rhabditidae</taxon>
        <taxon>Peloderinae</taxon>
        <taxon>Caenorhabditis</taxon>
    </lineage>
</organism>
<dbReference type="Proteomes" id="UP001152747">
    <property type="component" value="Unassembled WGS sequence"/>
</dbReference>
<keyword evidence="4 7" id="KW-0805">Transcription regulation</keyword>
<proteinExistence type="inferred from homology"/>
<evidence type="ECO:0000313" key="11">
    <source>
        <dbReference type="EMBL" id="CAI5439091.1"/>
    </source>
</evidence>
<evidence type="ECO:0000313" key="12">
    <source>
        <dbReference type="Proteomes" id="UP001152747"/>
    </source>
</evidence>
<keyword evidence="3" id="KW-0862">Zinc</keyword>
<dbReference type="GO" id="GO:0060395">
    <property type="term" value="P:SMAD protein signal transduction"/>
    <property type="evidence" value="ECO:0007669"/>
    <property type="project" value="TreeGrafter"/>
</dbReference>
<dbReference type="PROSITE" id="PS51076">
    <property type="entry name" value="MH2"/>
    <property type="match status" value="1"/>
</dbReference>
<dbReference type="PANTHER" id="PTHR13703:SF25">
    <property type="entry name" value="MOTHERS AGAINST DECAPENTAPLEGIC HOMOLOG"/>
    <property type="match status" value="1"/>
</dbReference>
<dbReference type="GO" id="GO:0051239">
    <property type="term" value="P:regulation of multicellular organismal process"/>
    <property type="evidence" value="ECO:0007669"/>
    <property type="project" value="UniProtKB-ARBA"/>
</dbReference>
<dbReference type="Pfam" id="PF03165">
    <property type="entry name" value="MH1"/>
    <property type="match status" value="1"/>
</dbReference>
<dbReference type="InterPro" id="IPR008984">
    <property type="entry name" value="SMAD_FHA_dom_sf"/>
</dbReference>
<dbReference type="SUPFAM" id="SSF56366">
    <property type="entry name" value="SMAD MH1 domain"/>
    <property type="match status" value="1"/>
</dbReference>
<keyword evidence="5 7" id="KW-0804">Transcription</keyword>
<dbReference type="GO" id="GO:0046872">
    <property type="term" value="F:metal ion binding"/>
    <property type="evidence" value="ECO:0007669"/>
    <property type="project" value="UniProtKB-KW"/>
</dbReference>
<name>A0A9P1I6T7_9PELO</name>
<dbReference type="GO" id="GO:0000978">
    <property type="term" value="F:RNA polymerase II cis-regulatory region sequence-specific DNA binding"/>
    <property type="evidence" value="ECO:0007669"/>
    <property type="project" value="TreeGrafter"/>
</dbReference>
<keyword evidence="2" id="KW-0479">Metal-binding</keyword>
<sequence>MMECEAARREHPKILDLVERIKYETLLCDGNENWEWALKSVRLVAKNVKKASKFETFYNIIMNGETSTSCCHLVNERLQGDRGRMNLFILRLYRFPFIRYYTQFESNNNCRHRYHRHKTSACMNPWHYELVAVPDHRLPAIVVNHNLNFGSYENLIGKEETFDFSDKDYGCENNTMFPVPSVAMHGDELNILYRRIEIDKEPRSPTALLSPPNSEATSEINDDETLDISSLEISPEQSTSDVEMEVSEETSDEQQKEKENTPISQSLENQQQPNSPTIINPPLLDHYGSPPRGKKYRKMKRFEDEPIEILFEEEKIPGYDAAMGKWERALQSKEENYSCIEFSNVVQQWAQLTYYEEGQICAPIMKLSSPNILVDGYTSAESTAERMCIGYFTNPVRSKDSESLRRSIGHGLRIYYLGGDVFLESLSEQPMFVQSFNTNIRCSLPLNTVVKLCPFATMNVFSMKVFAAQLSENADKNYQDVFALNRTAAFRVSFCKGFGGQYKRASVMTSPCWIQCVLPGPKMWLNDVLYCMGLPKMECGSRT</sequence>
<feature type="compositionally biased region" description="Polar residues" evidence="8">
    <location>
        <begin position="261"/>
        <end position="278"/>
    </location>
</feature>
<feature type="domain" description="MH2" evidence="10">
    <location>
        <begin position="349"/>
        <end position="543"/>
    </location>
</feature>
<comment type="caution">
    <text evidence="11">The sequence shown here is derived from an EMBL/GenBank/DDBJ whole genome shotgun (WGS) entry which is preliminary data.</text>
</comment>
<evidence type="ECO:0000256" key="1">
    <source>
        <dbReference type="ARBA" id="ARBA00005545"/>
    </source>
</evidence>
<dbReference type="InterPro" id="IPR017855">
    <property type="entry name" value="SMAD-like_dom_sf"/>
</dbReference>
<protein>
    <recommendedName>
        <fullName evidence="13">MAD homolog</fullName>
    </recommendedName>
</protein>
<reference evidence="11" key="1">
    <citation type="submission" date="2022-11" db="EMBL/GenBank/DDBJ databases">
        <authorList>
            <person name="Kikuchi T."/>
        </authorList>
    </citation>
    <scope>NUCLEOTIDE SEQUENCE</scope>
    <source>
        <strain evidence="11">PS1010</strain>
    </source>
</reference>
<dbReference type="InterPro" id="IPR013019">
    <property type="entry name" value="MAD_homology_MH1"/>
</dbReference>
<keyword evidence="12" id="KW-1185">Reference proteome</keyword>
<dbReference type="SUPFAM" id="SSF49879">
    <property type="entry name" value="SMAD/FHA domain"/>
    <property type="match status" value="1"/>
</dbReference>
<dbReference type="InterPro" id="IPR013790">
    <property type="entry name" value="Dwarfin"/>
</dbReference>
<keyword evidence="6 7" id="KW-0539">Nucleus</keyword>
<dbReference type="Gene3D" id="2.60.200.10">
    <property type="match status" value="1"/>
</dbReference>
<evidence type="ECO:0000256" key="4">
    <source>
        <dbReference type="ARBA" id="ARBA00023015"/>
    </source>
</evidence>
<evidence type="ECO:0000256" key="2">
    <source>
        <dbReference type="ARBA" id="ARBA00022723"/>
    </source>
</evidence>
<accession>A0A9P1I6T7</accession>
<dbReference type="Gene3D" id="3.90.520.10">
    <property type="entry name" value="SMAD MH1 domain"/>
    <property type="match status" value="1"/>
</dbReference>
<feature type="compositionally biased region" description="Acidic residues" evidence="8">
    <location>
        <begin position="242"/>
        <end position="252"/>
    </location>
</feature>
<dbReference type="GO" id="GO:0030154">
    <property type="term" value="P:cell differentiation"/>
    <property type="evidence" value="ECO:0007669"/>
    <property type="project" value="TreeGrafter"/>
</dbReference>
<evidence type="ECO:0000256" key="6">
    <source>
        <dbReference type="ARBA" id="ARBA00023242"/>
    </source>
</evidence>
<evidence type="ECO:0000259" key="10">
    <source>
        <dbReference type="PROSITE" id="PS51076"/>
    </source>
</evidence>